<protein>
    <submittedName>
        <fullName evidence="1">Uncharacterized protein</fullName>
    </submittedName>
</protein>
<comment type="caution">
    <text evidence="1">The sequence shown here is derived from an EMBL/GenBank/DDBJ whole genome shotgun (WGS) entry which is preliminary data.</text>
</comment>
<proteinExistence type="predicted"/>
<evidence type="ECO:0000313" key="2">
    <source>
        <dbReference type="Proteomes" id="UP001057279"/>
    </source>
</evidence>
<gene>
    <name evidence="1" type="ORF">MJG53_018443</name>
</gene>
<accession>A0ACB9U3R0</accession>
<reference evidence="1" key="1">
    <citation type="submission" date="2022-03" db="EMBL/GenBank/DDBJ databases">
        <title>Genomic analyses of argali, domestic sheep and their hybrids provide insights into chromosomal evolution, heterosis and genetic basis of agronomic traits.</title>
        <authorList>
            <person name="Li M."/>
        </authorList>
    </citation>
    <scope>NUCLEOTIDE SEQUENCE</scope>
    <source>
        <strain evidence="1">F1 hybrid</strain>
    </source>
</reference>
<evidence type="ECO:0000313" key="1">
    <source>
        <dbReference type="EMBL" id="KAI4557690.1"/>
    </source>
</evidence>
<sequence>MSRSASGPADAQRGTREMLPWKSWGGRGGGQQRQVAQPTGGLQPARGSPHGHGPTRKVLGGPCSAFWSPGGFRGMCPGACSDPRGPADSCKEHSGPQESASGMGSLSCQDKAQGVPSWDLVGAGTVGTTSGALVSSGPARGHVDLTRPHPASHVVAAGSGLWALVAVFLHVRTLAESSLDLTRAVTALNAIGTPALRMSRNEDVEEALREGVRGPEALGPLCPGNGFRSHRCGALGQAREAAPAPAAAATVGLEPLLGLGLGADGPCQDGAGRLTLWISLCCWCRHPELPPQEPPKLRNSTCSENKPHGGPDDLRLAYRPSPCDGVVLVRHEGAWGHVCNQEWALKEASVVCRQLGCGRDAGAPKYVPLPGEAVQPWLHNVSCRGDEASLWGCSLGAWTKSKCPYDEAQGWPGLGRALLGVAVAEAGGCAVSRYCMPRPVCFADGTFQEVRLVKGRSPCTGLPEIRNVNGVDRLCGLHWEEATVFCRELGCGPALQAPRQDGSVARKYMTCRGDELTIRNCRLNNKFHSGCDFQQDAQVVCSGELDPPPWRWGGGWGQQGAGRVLAVPLCSEWAAAECAPGVPPAGPVLPEAWGAIVGGGAAPVQPTCRRGSKSMPGKVSRQESLENGL</sequence>
<keyword evidence="2" id="KW-1185">Reference proteome</keyword>
<dbReference type="Proteomes" id="UP001057279">
    <property type="component" value="Linkage Group LG24"/>
</dbReference>
<dbReference type="EMBL" id="CM043049">
    <property type="protein sequence ID" value="KAI4557690.1"/>
    <property type="molecule type" value="Genomic_DNA"/>
</dbReference>
<name>A0ACB9U3R0_9CETA</name>
<organism evidence="1 2">
    <name type="scientific">Ovis ammon polii x Ovis aries</name>
    <dbReference type="NCBI Taxonomy" id="2918886"/>
    <lineage>
        <taxon>Eukaryota</taxon>
        <taxon>Metazoa</taxon>
        <taxon>Chordata</taxon>
        <taxon>Craniata</taxon>
        <taxon>Vertebrata</taxon>
        <taxon>Euteleostomi</taxon>
        <taxon>Mammalia</taxon>
        <taxon>Eutheria</taxon>
        <taxon>Laurasiatheria</taxon>
        <taxon>Artiodactyla</taxon>
        <taxon>Ruminantia</taxon>
        <taxon>Pecora</taxon>
        <taxon>Bovidae</taxon>
        <taxon>Caprinae</taxon>
        <taxon>Ovis</taxon>
    </lineage>
</organism>